<dbReference type="EMBL" id="JANRMI010000004">
    <property type="protein sequence ID" value="MDG0817703.1"/>
    <property type="molecule type" value="Genomic_DNA"/>
</dbReference>
<evidence type="ECO:0000313" key="2">
    <source>
        <dbReference type="EMBL" id="MDG0817703.1"/>
    </source>
</evidence>
<dbReference type="Gene3D" id="3.40.50.150">
    <property type="entry name" value="Vaccinia Virus protein VP39"/>
    <property type="match status" value="1"/>
</dbReference>
<keyword evidence="3" id="KW-1185">Reference proteome</keyword>
<keyword evidence="2" id="KW-0489">Methyltransferase</keyword>
<proteinExistence type="predicted"/>
<gene>
    <name evidence="2" type="ORF">NWE73_15080</name>
</gene>
<dbReference type="InterPro" id="IPR029063">
    <property type="entry name" value="SAM-dependent_MTases_sf"/>
</dbReference>
<evidence type="ECO:0000313" key="3">
    <source>
        <dbReference type="Proteomes" id="UP001152321"/>
    </source>
</evidence>
<comment type="caution">
    <text evidence="2">The sequence shown here is derived from an EMBL/GenBank/DDBJ whole genome shotgun (WGS) entry which is preliminary data.</text>
</comment>
<organism evidence="2 3">
    <name type="scientific">Bdellovibrio svalbardensis</name>
    <dbReference type="NCBI Taxonomy" id="2972972"/>
    <lineage>
        <taxon>Bacteria</taxon>
        <taxon>Pseudomonadati</taxon>
        <taxon>Bdellovibrionota</taxon>
        <taxon>Bdellovibrionia</taxon>
        <taxon>Bdellovibrionales</taxon>
        <taxon>Pseudobdellovibrionaceae</taxon>
        <taxon>Bdellovibrio</taxon>
    </lineage>
</organism>
<dbReference type="InterPro" id="IPR025714">
    <property type="entry name" value="Methyltranfer_dom"/>
</dbReference>
<dbReference type="Proteomes" id="UP001152321">
    <property type="component" value="Unassembled WGS sequence"/>
</dbReference>
<dbReference type="GO" id="GO:0008168">
    <property type="term" value="F:methyltransferase activity"/>
    <property type="evidence" value="ECO:0007669"/>
    <property type="project" value="UniProtKB-KW"/>
</dbReference>
<dbReference type="GO" id="GO:0032259">
    <property type="term" value="P:methylation"/>
    <property type="evidence" value="ECO:0007669"/>
    <property type="project" value="UniProtKB-KW"/>
</dbReference>
<sequence length="356" mass="40904">MIEYKAELKKILLLTEFDHLEAQINSITQFIIEKDLASFFVDSIYLKSVLRLVIDEHWLQSQKSSEIHFERFIKKFFNAELKPLLFLHSFFLSSNIEGMQTAVKAISQIEKLILNCIKSKTSEFQKTFLQISLQMMSELYELEHQLNSAENIDEGKAKLSLYRSFDVLDEIFELEYQLNEVPSILQKERLFEGAGVGVQSSYATTLLALRYLNLSKGSRFIDLGSGYGRIGLVVGLMRPDIQFTGYEFVESRVDIANKASAHLHLDQHVHFVTQDLASADFKIPAADTYYIFDSFTDASYAIIMEQLQAMSLHRRITIATKGNAKLWMNNKYWSAPQEFSDSNLCFFRSTARPSAE</sequence>
<reference evidence="2" key="1">
    <citation type="submission" date="2022-08" db="EMBL/GenBank/DDBJ databases">
        <title>Novel Bdellovibrio Species Isolated from Svalbard: Designation Bdellovibrio svalbardensis.</title>
        <authorList>
            <person name="Mitchell R.J."/>
            <person name="Choi S.Y."/>
        </authorList>
    </citation>
    <scope>NUCLEOTIDE SEQUENCE</scope>
    <source>
        <strain evidence="2">PAP01</strain>
    </source>
</reference>
<keyword evidence="2" id="KW-0808">Transferase</keyword>
<dbReference type="CDD" id="cd02440">
    <property type="entry name" value="AdoMet_MTases"/>
    <property type="match status" value="1"/>
</dbReference>
<feature type="domain" description="Methyltransferase" evidence="1">
    <location>
        <begin position="215"/>
        <end position="282"/>
    </location>
</feature>
<dbReference type="RefSeq" id="WP_277579175.1">
    <property type="nucleotide sequence ID" value="NZ_JANRMI010000004.1"/>
</dbReference>
<accession>A0ABT6DLF0</accession>
<name>A0ABT6DLF0_9BACT</name>
<dbReference type="SUPFAM" id="SSF53335">
    <property type="entry name" value="S-adenosyl-L-methionine-dependent methyltransferases"/>
    <property type="match status" value="1"/>
</dbReference>
<evidence type="ECO:0000259" key="1">
    <source>
        <dbReference type="Pfam" id="PF13847"/>
    </source>
</evidence>
<dbReference type="Pfam" id="PF13847">
    <property type="entry name" value="Methyltransf_31"/>
    <property type="match status" value="1"/>
</dbReference>
<protein>
    <submittedName>
        <fullName evidence="2">Methyltransferase</fullName>
    </submittedName>
</protein>